<evidence type="ECO:0000256" key="3">
    <source>
        <dbReference type="ARBA" id="ARBA00022670"/>
    </source>
</evidence>
<dbReference type="Proteomes" id="UP001271007">
    <property type="component" value="Unassembled WGS sequence"/>
</dbReference>
<keyword evidence="8" id="KW-1185">Reference proteome</keyword>
<organism evidence="7 8">
    <name type="scientific">Extremus antarcticus</name>
    <dbReference type="NCBI Taxonomy" id="702011"/>
    <lineage>
        <taxon>Eukaryota</taxon>
        <taxon>Fungi</taxon>
        <taxon>Dikarya</taxon>
        <taxon>Ascomycota</taxon>
        <taxon>Pezizomycotina</taxon>
        <taxon>Dothideomycetes</taxon>
        <taxon>Dothideomycetidae</taxon>
        <taxon>Mycosphaerellales</taxon>
        <taxon>Extremaceae</taxon>
        <taxon>Extremus</taxon>
    </lineage>
</organism>
<dbReference type="PROSITE" id="PS00560">
    <property type="entry name" value="CARBOXYPEPT_SER_HIS"/>
    <property type="match status" value="1"/>
</dbReference>
<comment type="caution">
    <text evidence="7">The sequence shown here is derived from an EMBL/GenBank/DDBJ whole genome shotgun (WGS) entry which is preliminary data.</text>
</comment>
<keyword evidence="3 6" id="KW-0645">Protease</keyword>
<sequence length="517" mass="58618">MHFSYTSLLSAACLFQSSIAVNDDFNYYHRHQQQRLSTAAAAKARQQSLGAEKTDYQFRNDKTSPYFIDSWPDIDFDTGEMYSGTVPINESDPSRSLFFIFTPAEKPTNTLTIWLNGGPGCSSLVGFFQENGNILWQPGEYRAYKNPYAWSKYTNMLWVEHPVGVGFSTGKIEAKNEVQISQDFVGFFKNFEVLFGIENYKIYVTGESYAGRYVPYISAAMLDQKDKQYFDLSGNIIYDPCIGEFLRVGQEIPTFDFVKANNDILNLNDTFMAELEQQHINCGYRDYIDKYLTFPPPEHQPDRGVYGYKKCDVFDKYYEAAYTVNPCFNVYHITDYCPMLGNILGNPENSALGSVTYYFNRQDVKKALHAPVDVKWAECGEHDVFKNGGSGGPEGEGDHSPDPIQGVLPQVIEATNRVLVSNADWDGLLITNGTLLEIQNMTWNGMLGFQSPPTTDFVVDIKDKQYGTGVQGVMGKKHYERGLLWVETYQAGHQQPQYQPRAALEHLFWMLELDGSA</sequence>
<keyword evidence="4 6" id="KW-0378">Hydrolase</keyword>
<dbReference type="InterPro" id="IPR001563">
    <property type="entry name" value="Peptidase_S10"/>
</dbReference>
<name>A0AAJ0GIG2_9PEZI</name>
<reference evidence="7" key="1">
    <citation type="submission" date="2023-04" db="EMBL/GenBank/DDBJ databases">
        <title>Black Yeasts Isolated from many extreme environments.</title>
        <authorList>
            <person name="Coleine C."/>
            <person name="Stajich J.E."/>
            <person name="Selbmann L."/>
        </authorList>
    </citation>
    <scope>NUCLEOTIDE SEQUENCE</scope>
    <source>
        <strain evidence="7">CCFEE 5312</strain>
    </source>
</reference>
<evidence type="ECO:0000313" key="7">
    <source>
        <dbReference type="EMBL" id="KAK3058199.1"/>
    </source>
</evidence>
<evidence type="ECO:0000256" key="5">
    <source>
        <dbReference type="ARBA" id="ARBA00023180"/>
    </source>
</evidence>
<dbReference type="PRINTS" id="PR00724">
    <property type="entry name" value="CRBOXYPTASEC"/>
</dbReference>
<protein>
    <recommendedName>
        <fullName evidence="6">Carboxypeptidase</fullName>
        <ecNumber evidence="6">3.4.16.-</ecNumber>
    </recommendedName>
</protein>
<dbReference type="InterPro" id="IPR029058">
    <property type="entry name" value="AB_hydrolase_fold"/>
</dbReference>
<gene>
    <name evidence="7" type="ORF">LTR09_001277</name>
</gene>
<dbReference type="GO" id="GO:0004185">
    <property type="term" value="F:serine-type carboxypeptidase activity"/>
    <property type="evidence" value="ECO:0007669"/>
    <property type="project" value="UniProtKB-UniRule"/>
</dbReference>
<evidence type="ECO:0000313" key="8">
    <source>
        <dbReference type="Proteomes" id="UP001271007"/>
    </source>
</evidence>
<dbReference type="PANTHER" id="PTHR11802:SF479">
    <property type="entry name" value="CARBOXYPEPTIDASE"/>
    <property type="match status" value="1"/>
</dbReference>
<dbReference type="InterPro" id="IPR018202">
    <property type="entry name" value="Ser_caboxypep_ser_AS"/>
</dbReference>
<dbReference type="InterPro" id="IPR033124">
    <property type="entry name" value="Ser_caboxypep_his_AS"/>
</dbReference>
<keyword evidence="6" id="KW-0732">Signal</keyword>
<dbReference type="Pfam" id="PF00450">
    <property type="entry name" value="Peptidase_S10"/>
    <property type="match status" value="1"/>
</dbReference>
<evidence type="ECO:0000256" key="1">
    <source>
        <dbReference type="ARBA" id="ARBA00009431"/>
    </source>
</evidence>
<dbReference type="SUPFAM" id="SSF53474">
    <property type="entry name" value="alpha/beta-Hydrolases"/>
    <property type="match status" value="1"/>
</dbReference>
<proteinExistence type="inferred from homology"/>
<feature type="chain" id="PRO_5042316261" description="Carboxypeptidase" evidence="6">
    <location>
        <begin position="21"/>
        <end position="517"/>
    </location>
</feature>
<dbReference type="PANTHER" id="PTHR11802">
    <property type="entry name" value="SERINE PROTEASE FAMILY S10 SERINE CARBOXYPEPTIDASE"/>
    <property type="match status" value="1"/>
</dbReference>
<dbReference type="Gene3D" id="3.40.50.1820">
    <property type="entry name" value="alpha/beta hydrolase"/>
    <property type="match status" value="1"/>
</dbReference>
<dbReference type="EC" id="3.4.16.-" evidence="6"/>
<evidence type="ECO:0000256" key="2">
    <source>
        <dbReference type="ARBA" id="ARBA00022645"/>
    </source>
</evidence>
<comment type="similarity">
    <text evidence="1 6">Belongs to the peptidase S10 family.</text>
</comment>
<dbReference type="PROSITE" id="PS00131">
    <property type="entry name" value="CARBOXYPEPT_SER_SER"/>
    <property type="match status" value="1"/>
</dbReference>
<keyword evidence="2 6" id="KW-0121">Carboxypeptidase</keyword>
<evidence type="ECO:0000256" key="6">
    <source>
        <dbReference type="RuleBase" id="RU361156"/>
    </source>
</evidence>
<keyword evidence="5" id="KW-0325">Glycoprotein</keyword>
<accession>A0AAJ0GIG2</accession>
<dbReference type="EMBL" id="JAWDJX010000002">
    <property type="protein sequence ID" value="KAK3058199.1"/>
    <property type="molecule type" value="Genomic_DNA"/>
</dbReference>
<evidence type="ECO:0000256" key="4">
    <source>
        <dbReference type="ARBA" id="ARBA00022801"/>
    </source>
</evidence>
<dbReference type="AlphaFoldDB" id="A0AAJ0GIG2"/>
<dbReference type="GO" id="GO:0006508">
    <property type="term" value="P:proteolysis"/>
    <property type="evidence" value="ECO:0007669"/>
    <property type="project" value="UniProtKB-KW"/>
</dbReference>
<feature type="signal peptide" evidence="6">
    <location>
        <begin position="1"/>
        <end position="20"/>
    </location>
</feature>